<gene>
    <name evidence="1" type="ORF">AXX17_ATUG03020</name>
</gene>
<dbReference type="AlphaFoldDB" id="A0A178U7J4"/>
<geneLocation type="mitochondrion" evidence="1"/>
<sequence length="51" mass="5453">MREGIQVVSETSRPAADKKVRVTIAFSIDTAPESTTPFIDYLTSPPMGLGA</sequence>
<evidence type="ECO:0000313" key="2">
    <source>
        <dbReference type="Proteomes" id="UP000078284"/>
    </source>
</evidence>
<dbReference type="Proteomes" id="UP000078284">
    <property type="component" value="Unassembled WGS sequence"/>
</dbReference>
<keyword evidence="1" id="KW-0496">Mitochondrion</keyword>
<accession>A0A178U7J4</accession>
<name>A0A178U7J4_ARATH</name>
<protein>
    <submittedName>
        <fullName evidence="1">Uncharacterized protein</fullName>
    </submittedName>
</protein>
<proteinExistence type="predicted"/>
<evidence type="ECO:0000313" key="1">
    <source>
        <dbReference type="EMBL" id="OAO89214.1"/>
    </source>
</evidence>
<dbReference type="EMBL" id="LUHQ01000019">
    <property type="protein sequence ID" value="OAO89214.1"/>
    <property type="molecule type" value="Genomic_DNA"/>
</dbReference>
<comment type="caution">
    <text evidence="1">The sequence shown here is derived from an EMBL/GenBank/DDBJ whole genome shotgun (WGS) entry which is preliminary data.</text>
</comment>
<reference evidence="2" key="1">
    <citation type="journal article" date="2016" name="Proc. Natl. Acad. Sci. U.S.A.">
        <title>Chromosome-level assembly of Arabidopsis thaliana Ler reveals the extent of translocation and inversion polymorphisms.</title>
        <authorList>
            <person name="Zapata L."/>
            <person name="Ding J."/>
            <person name="Willing E.M."/>
            <person name="Hartwig B."/>
            <person name="Bezdan D."/>
            <person name="Jiao W.B."/>
            <person name="Patel V."/>
            <person name="Velikkakam James G."/>
            <person name="Koornneef M."/>
            <person name="Ossowski S."/>
            <person name="Schneeberger K."/>
        </authorList>
    </citation>
    <scope>NUCLEOTIDE SEQUENCE [LARGE SCALE GENOMIC DNA]</scope>
    <source>
        <strain evidence="2">cv. Landsberg erecta</strain>
    </source>
</reference>
<organism evidence="1 2">
    <name type="scientific">Arabidopsis thaliana</name>
    <name type="common">Mouse-ear cress</name>
    <dbReference type="NCBI Taxonomy" id="3702"/>
    <lineage>
        <taxon>Eukaryota</taxon>
        <taxon>Viridiplantae</taxon>
        <taxon>Streptophyta</taxon>
        <taxon>Embryophyta</taxon>
        <taxon>Tracheophyta</taxon>
        <taxon>Spermatophyta</taxon>
        <taxon>Magnoliopsida</taxon>
        <taxon>eudicotyledons</taxon>
        <taxon>Gunneridae</taxon>
        <taxon>Pentapetalae</taxon>
        <taxon>rosids</taxon>
        <taxon>malvids</taxon>
        <taxon>Brassicales</taxon>
        <taxon>Brassicaceae</taxon>
        <taxon>Camelineae</taxon>
        <taxon>Arabidopsis</taxon>
    </lineage>
</organism>